<dbReference type="PANTHER" id="PTHR30194">
    <property type="entry name" value="CROSSOVER JUNCTION ENDODEOXYRIBONUCLEASE RUVC"/>
    <property type="match status" value="1"/>
</dbReference>
<keyword evidence="3 13" id="KW-0540">Nuclease</keyword>
<evidence type="ECO:0000256" key="1">
    <source>
        <dbReference type="ARBA" id="ARBA00009518"/>
    </source>
</evidence>
<dbReference type="GO" id="GO:0048476">
    <property type="term" value="C:Holliday junction resolvase complex"/>
    <property type="evidence" value="ECO:0007669"/>
    <property type="project" value="UniProtKB-UniRule"/>
</dbReference>
<evidence type="ECO:0000256" key="12">
    <source>
        <dbReference type="ARBA" id="ARBA00029354"/>
    </source>
</evidence>
<comment type="catalytic activity">
    <reaction evidence="12 13">
        <text>Endonucleolytic cleavage at a junction such as a reciprocal single-stranded crossover between two homologous DNA duplexes (Holliday junction).</text>
        <dbReference type="EC" id="3.1.21.10"/>
    </reaction>
</comment>
<evidence type="ECO:0000256" key="10">
    <source>
        <dbReference type="ARBA" id="ARBA00023172"/>
    </source>
</evidence>
<dbReference type="InterPro" id="IPR012337">
    <property type="entry name" value="RNaseH-like_sf"/>
</dbReference>
<dbReference type="GO" id="GO:0006281">
    <property type="term" value="P:DNA repair"/>
    <property type="evidence" value="ECO:0007669"/>
    <property type="project" value="UniProtKB-UniRule"/>
</dbReference>
<dbReference type="GO" id="GO:0005737">
    <property type="term" value="C:cytoplasm"/>
    <property type="evidence" value="ECO:0007669"/>
    <property type="project" value="UniProtKB-SubCell"/>
</dbReference>
<feature type="binding site" evidence="13">
    <location>
        <position position="71"/>
    </location>
    <ligand>
        <name>Mg(2+)</name>
        <dbReference type="ChEBI" id="CHEBI:18420"/>
        <label>2</label>
    </ligand>
</feature>
<dbReference type="AlphaFoldDB" id="A0A1J1DXB5"/>
<dbReference type="PROSITE" id="PS01321">
    <property type="entry name" value="RUVC"/>
    <property type="match status" value="1"/>
</dbReference>
<feature type="binding site" evidence="13">
    <location>
        <position position="144"/>
    </location>
    <ligand>
        <name>Mg(2+)</name>
        <dbReference type="ChEBI" id="CHEBI:18420"/>
        <label>1</label>
    </ligand>
</feature>
<dbReference type="HAMAP" id="MF_00034">
    <property type="entry name" value="RuvC"/>
    <property type="match status" value="1"/>
</dbReference>
<comment type="subunit">
    <text evidence="13">Homodimer which binds Holliday junction (HJ) DNA. The HJ becomes 2-fold symmetrical on binding to RuvC with unstacked arms; it has a different conformation from HJ DNA in complex with RuvA. In the full resolvosome a probable DNA-RuvA(4)-RuvB(12)-RuvC(2) complex forms which resolves the HJ.</text>
</comment>
<evidence type="ECO:0000256" key="7">
    <source>
        <dbReference type="ARBA" id="ARBA00022801"/>
    </source>
</evidence>
<dbReference type="CDD" id="cd16962">
    <property type="entry name" value="RuvC"/>
    <property type="match status" value="1"/>
</dbReference>
<keyword evidence="4 13" id="KW-0479">Metal-binding</keyword>
<organism evidence="15 16">
    <name type="scientific">Ichthyobacterium seriolicida</name>
    <dbReference type="NCBI Taxonomy" id="242600"/>
    <lineage>
        <taxon>Bacteria</taxon>
        <taxon>Pseudomonadati</taxon>
        <taxon>Bacteroidota</taxon>
        <taxon>Flavobacteriia</taxon>
        <taxon>Flavobacteriales</taxon>
        <taxon>Ichthyobacteriaceae</taxon>
        <taxon>Ichthyobacterium</taxon>
    </lineage>
</organism>
<keyword evidence="11 13" id="KW-0234">DNA repair</keyword>
<dbReference type="InterPro" id="IPR020563">
    <property type="entry name" value="X-over_junc_endoDNase_Mg_BS"/>
</dbReference>
<protein>
    <recommendedName>
        <fullName evidence="13 14">Crossover junction endodeoxyribonuclease RuvC</fullName>
        <ecNumber evidence="13 14">3.1.21.10</ecNumber>
    </recommendedName>
    <alternativeName>
        <fullName evidence="13">Holliday junction nuclease RuvC</fullName>
    </alternativeName>
    <alternativeName>
        <fullName evidence="13">Holliday junction resolvase RuvC</fullName>
    </alternativeName>
</protein>
<dbReference type="OrthoDB" id="9805499at2"/>
<dbReference type="Gene3D" id="3.30.420.10">
    <property type="entry name" value="Ribonuclease H-like superfamily/Ribonuclease H"/>
    <property type="match status" value="1"/>
</dbReference>
<comment type="subcellular location">
    <subcellularLocation>
        <location evidence="13">Cytoplasm</location>
    </subcellularLocation>
</comment>
<feature type="binding site" evidence="13">
    <location>
        <position position="11"/>
    </location>
    <ligand>
        <name>Mg(2+)</name>
        <dbReference type="ChEBI" id="CHEBI:18420"/>
        <label>1</label>
    </ligand>
</feature>
<accession>A0A1J1DXB5</accession>
<feature type="active site" evidence="13">
    <location>
        <position position="144"/>
    </location>
</feature>
<comment type="cofactor">
    <cofactor evidence="13">
        <name>Mg(2+)</name>
        <dbReference type="ChEBI" id="CHEBI:18420"/>
    </cofactor>
    <text evidence="13">Binds 2 Mg(2+) ion per subunit.</text>
</comment>
<evidence type="ECO:0000256" key="8">
    <source>
        <dbReference type="ARBA" id="ARBA00022842"/>
    </source>
</evidence>
<dbReference type="EMBL" id="AP014564">
    <property type="protein sequence ID" value="BAV94495.1"/>
    <property type="molecule type" value="Genomic_DNA"/>
</dbReference>
<keyword evidence="16" id="KW-1185">Reference proteome</keyword>
<reference evidence="15 16" key="1">
    <citation type="submission" date="2014-03" db="EMBL/GenBank/DDBJ databases">
        <title>complete genome sequence of Flavobacteriaceae bacterium JBKA-6.</title>
        <authorList>
            <person name="Takano T."/>
            <person name="Nakamura Y."/>
            <person name="Takuma S."/>
            <person name="Yasuike M."/>
            <person name="Matsuyama T."/>
            <person name="Sakai T."/>
            <person name="Fujiwara A."/>
            <person name="Kimoto K."/>
            <person name="Fukuda Y."/>
            <person name="Kondo H."/>
            <person name="Hirono I."/>
            <person name="Nakayasu C."/>
        </authorList>
    </citation>
    <scope>NUCLEOTIDE SEQUENCE [LARGE SCALE GENOMIC DNA]</scope>
    <source>
        <strain evidence="15 16">JBKA-6</strain>
    </source>
</reference>
<dbReference type="SUPFAM" id="SSF53098">
    <property type="entry name" value="Ribonuclease H-like"/>
    <property type="match status" value="1"/>
</dbReference>
<dbReference type="EC" id="3.1.21.10" evidence="13 14"/>
<evidence type="ECO:0000256" key="4">
    <source>
        <dbReference type="ARBA" id="ARBA00022723"/>
    </source>
</evidence>
<feature type="active site" evidence="13">
    <location>
        <position position="71"/>
    </location>
</feature>
<keyword evidence="8 13" id="KW-0460">Magnesium</keyword>
<dbReference type="Pfam" id="PF02075">
    <property type="entry name" value="RuvC"/>
    <property type="match status" value="1"/>
</dbReference>
<keyword evidence="10 13" id="KW-0233">DNA recombination</keyword>
<name>A0A1J1DXB5_9FLAO</name>
<keyword evidence="2 13" id="KW-0963">Cytoplasm</keyword>
<feature type="active site" evidence="13">
    <location>
        <position position="11"/>
    </location>
</feature>
<dbReference type="InterPro" id="IPR002176">
    <property type="entry name" value="X-over_junc_endoDNase_RuvC"/>
</dbReference>
<dbReference type="GO" id="GO:0000287">
    <property type="term" value="F:magnesium ion binding"/>
    <property type="evidence" value="ECO:0007669"/>
    <property type="project" value="UniProtKB-UniRule"/>
</dbReference>
<dbReference type="NCBIfam" id="TIGR00228">
    <property type="entry name" value="ruvC"/>
    <property type="match status" value="1"/>
</dbReference>
<evidence type="ECO:0000313" key="15">
    <source>
        <dbReference type="EMBL" id="BAV94495.1"/>
    </source>
</evidence>
<dbReference type="PANTHER" id="PTHR30194:SF3">
    <property type="entry name" value="CROSSOVER JUNCTION ENDODEOXYRIBONUCLEASE RUVC"/>
    <property type="match status" value="1"/>
</dbReference>
<keyword evidence="9 13" id="KW-0238">DNA-binding</keyword>
<gene>
    <name evidence="13" type="primary">ruvC</name>
    <name evidence="15" type="ORF">JBKA6_0482</name>
</gene>
<dbReference type="RefSeq" id="WP_096685531.1">
    <property type="nucleotide sequence ID" value="NZ_AP014564.1"/>
</dbReference>
<evidence type="ECO:0000256" key="9">
    <source>
        <dbReference type="ARBA" id="ARBA00023125"/>
    </source>
</evidence>
<dbReference type="KEGG" id="ise:JBKA6_0482"/>
<evidence type="ECO:0000256" key="6">
    <source>
        <dbReference type="ARBA" id="ARBA00022763"/>
    </source>
</evidence>
<keyword evidence="6 13" id="KW-0227">DNA damage</keyword>
<evidence type="ECO:0000256" key="11">
    <source>
        <dbReference type="ARBA" id="ARBA00023204"/>
    </source>
</evidence>
<keyword evidence="7 13" id="KW-0378">Hydrolase</keyword>
<dbReference type="Proteomes" id="UP000243197">
    <property type="component" value="Chromosome"/>
</dbReference>
<dbReference type="PRINTS" id="PR00696">
    <property type="entry name" value="RSOLVASERUVC"/>
</dbReference>
<dbReference type="GO" id="GO:0003677">
    <property type="term" value="F:DNA binding"/>
    <property type="evidence" value="ECO:0007669"/>
    <property type="project" value="UniProtKB-KW"/>
</dbReference>
<keyword evidence="5 13" id="KW-0255">Endonuclease</keyword>
<evidence type="ECO:0000256" key="3">
    <source>
        <dbReference type="ARBA" id="ARBA00022722"/>
    </source>
</evidence>
<dbReference type="InterPro" id="IPR036397">
    <property type="entry name" value="RNaseH_sf"/>
</dbReference>
<sequence length="185" mass="20325">MAVENIILGIDPGTTVMGFGLIRVNGDNIELISLEELHLQKLPSHQLKLKRIFEKTLSLIQHYKPTELAIEAPFFGINPQSILKLGRAQGVAIAAGLYSGIPIIEYSPRKIKAAITGRGGASKEQVAKTLQHMLGIKELPKKLDSTDGLAVAVCHCFQSKKNYVSQERGYSSWEAFVKNNTDRLA</sequence>
<evidence type="ECO:0000313" key="16">
    <source>
        <dbReference type="Proteomes" id="UP000243197"/>
    </source>
</evidence>
<evidence type="ECO:0000256" key="2">
    <source>
        <dbReference type="ARBA" id="ARBA00022490"/>
    </source>
</evidence>
<proteinExistence type="inferred from homology"/>
<dbReference type="FunFam" id="3.30.420.10:FF:000002">
    <property type="entry name" value="Crossover junction endodeoxyribonuclease RuvC"/>
    <property type="match status" value="1"/>
</dbReference>
<dbReference type="GO" id="GO:0006310">
    <property type="term" value="P:DNA recombination"/>
    <property type="evidence" value="ECO:0007669"/>
    <property type="project" value="UniProtKB-UniRule"/>
</dbReference>
<comment type="function">
    <text evidence="13">The RuvA-RuvB-RuvC complex processes Holliday junction (HJ) DNA during genetic recombination and DNA repair. Endonuclease that resolves HJ intermediates. Cleaves cruciform DNA by making single-stranded nicks across the HJ at symmetrical positions within the homologous arms, yielding a 5'-phosphate and a 3'-hydroxyl group; requires a central core of homology in the junction. The consensus cleavage sequence is 5'-(A/T)TT(C/G)-3'. Cleavage occurs on the 3'-side of the TT dinucleotide at the point of strand exchange. HJ branch migration catalyzed by RuvA-RuvB allows RuvC to scan DNA until it finds its consensus sequence, where it cleaves and resolves the cruciform DNA.</text>
</comment>
<evidence type="ECO:0000256" key="5">
    <source>
        <dbReference type="ARBA" id="ARBA00022759"/>
    </source>
</evidence>
<dbReference type="GO" id="GO:0008821">
    <property type="term" value="F:crossover junction DNA endonuclease activity"/>
    <property type="evidence" value="ECO:0007669"/>
    <property type="project" value="UniProtKB-UniRule"/>
</dbReference>
<evidence type="ECO:0000256" key="13">
    <source>
        <dbReference type="HAMAP-Rule" id="MF_00034"/>
    </source>
</evidence>
<evidence type="ECO:0000256" key="14">
    <source>
        <dbReference type="NCBIfam" id="TIGR00228"/>
    </source>
</evidence>
<comment type="similarity">
    <text evidence="1 13">Belongs to the RuvC family.</text>
</comment>